<dbReference type="InterPro" id="IPR017703">
    <property type="entry name" value="YgfZ/GCV_T_CS"/>
</dbReference>
<dbReference type="GO" id="GO:0005759">
    <property type="term" value="C:mitochondrial matrix"/>
    <property type="evidence" value="ECO:0007669"/>
    <property type="project" value="TreeGrafter"/>
</dbReference>
<evidence type="ECO:0000313" key="2">
    <source>
        <dbReference type="Proteomes" id="UP000033188"/>
    </source>
</evidence>
<reference evidence="2" key="1">
    <citation type="submission" date="2014-06" db="EMBL/GenBank/DDBJ databases">
        <authorList>
            <person name="Aslett M."/>
            <person name="De Silva N."/>
        </authorList>
    </citation>
    <scope>NUCLEOTIDE SEQUENCE [LARGE SCALE GENOMIC DNA]</scope>
    <source>
        <strain evidence="2">Bond</strain>
    </source>
</reference>
<dbReference type="PANTHER" id="PTHR22602">
    <property type="entry name" value="TRANSFERASE CAF17, MITOCHONDRIAL-RELATED"/>
    <property type="match status" value="1"/>
</dbReference>
<dbReference type="AlphaFoldDB" id="A0A061DCB1"/>
<dbReference type="OMA" id="HRREHEY"/>
<evidence type="ECO:0000313" key="1">
    <source>
        <dbReference type="EMBL" id="CDR95445.1"/>
    </source>
</evidence>
<sequence length="334" mass="37641">MILGRLSGRALFSFSGTDSSAFLQGLMTNDILLLDNAKKRLIACVFLGSDGRIQADGLVHRREHEYMVEIGTGNVETFTTLLKRRKLAAKVDYRQEQDGVVYGYTPREIVRRVSPATSETLHPTDVNLHVTQCTADLHLLNRQYTFNGLMHETPDLTMPHRLYLALNGFGLTLVKNLSSLKILPQDLALHKMGFIAKNKGCYVGQEIMNRIMNKTLMHKYRLHFILRRDHVDEPLDGHKNEAFCTDSAFYRTLSRNIGGLKATSILHRVVNEETTEQQIVTTDSKCIPLVYYSTGFGLALVPQRNMSKDTVIINDLEHVCLSVQPSTTYAPDCA</sequence>
<name>A0A061DCB1_BABBI</name>
<accession>A0A061DCB1</accession>
<dbReference type="GO" id="GO:0016226">
    <property type="term" value="P:iron-sulfur cluster assembly"/>
    <property type="evidence" value="ECO:0007669"/>
    <property type="project" value="TreeGrafter"/>
</dbReference>
<dbReference type="Gene3D" id="3.30.70.1400">
    <property type="entry name" value="Aminomethyltransferase beta-barrel domains"/>
    <property type="match status" value="1"/>
</dbReference>
<protein>
    <submittedName>
        <fullName evidence="1">Uncharacterized protein</fullName>
    </submittedName>
</protein>
<dbReference type="Proteomes" id="UP000033188">
    <property type="component" value="Chromosome 2"/>
</dbReference>
<gene>
    <name evidence="1" type="ORF">BBBOND_0206030</name>
</gene>
<dbReference type="KEGG" id="bbig:BBBOND_0206030"/>
<proteinExistence type="predicted"/>
<dbReference type="InterPro" id="IPR045179">
    <property type="entry name" value="YgfZ/GcvT"/>
</dbReference>
<dbReference type="EMBL" id="LK391708">
    <property type="protein sequence ID" value="CDR95445.1"/>
    <property type="molecule type" value="Genomic_DNA"/>
</dbReference>
<dbReference type="Gene3D" id="2.40.30.160">
    <property type="match status" value="1"/>
</dbReference>
<dbReference type="PANTHER" id="PTHR22602:SF0">
    <property type="entry name" value="TRANSFERASE CAF17, MITOCHONDRIAL-RELATED"/>
    <property type="match status" value="1"/>
</dbReference>
<dbReference type="NCBIfam" id="TIGR03317">
    <property type="entry name" value="ygfZ_signature"/>
    <property type="match status" value="1"/>
</dbReference>
<dbReference type="STRING" id="5866.A0A061DCB1"/>
<dbReference type="OrthoDB" id="191995at2759"/>
<dbReference type="RefSeq" id="XP_012767631.1">
    <property type="nucleotide sequence ID" value="XM_012912177.1"/>
</dbReference>
<keyword evidence="2" id="KW-1185">Reference proteome</keyword>
<dbReference type="GeneID" id="24563986"/>
<dbReference type="VEuPathDB" id="PiroplasmaDB:BBBOND_0206030"/>
<dbReference type="SUPFAM" id="SSF103025">
    <property type="entry name" value="Folate-binding domain"/>
    <property type="match status" value="1"/>
</dbReference>
<organism evidence="1 2">
    <name type="scientific">Babesia bigemina</name>
    <dbReference type="NCBI Taxonomy" id="5866"/>
    <lineage>
        <taxon>Eukaryota</taxon>
        <taxon>Sar</taxon>
        <taxon>Alveolata</taxon>
        <taxon>Apicomplexa</taxon>
        <taxon>Aconoidasida</taxon>
        <taxon>Piroplasmida</taxon>
        <taxon>Babesiidae</taxon>
        <taxon>Babesia</taxon>
    </lineage>
</organism>